<accession>A0A5K4EC43</accession>
<evidence type="ECO:0000256" key="6">
    <source>
        <dbReference type="ARBA" id="ARBA00022989"/>
    </source>
</evidence>
<keyword evidence="6 8" id="KW-1133">Transmembrane helix</keyword>
<sequence>MDIKHLTGEDKLKLSRTYFFAGIGFLPFLWWINVFCFLKELSAPQAYPEYKLIRKYVTFSLIGALSWTVVFVVWIVTFLNFRVSWGELGDRLSFNIPPGRL</sequence>
<evidence type="ECO:0000256" key="7">
    <source>
        <dbReference type="ARBA" id="ARBA00023136"/>
    </source>
</evidence>
<dbReference type="FunCoup" id="A0A5K4EC43">
    <property type="interactions" value="647"/>
</dbReference>
<dbReference type="AlphaFoldDB" id="A0A5K4EC43"/>
<name>A0A5K4EC43_SCHMA</name>
<dbReference type="InterPro" id="IPR019379">
    <property type="entry name" value="Gamma_Secretase_Asp_P_PEN2"/>
</dbReference>
<dbReference type="ExpressionAtlas" id="A0A5K4EC43">
    <property type="expression patterns" value="baseline"/>
</dbReference>
<feature type="transmembrane region" description="Helical" evidence="8">
    <location>
        <begin position="18"/>
        <end position="38"/>
    </location>
</feature>
<dbReference type="PANTHER" id="PTHR16318">
    <property type="entry name" value="GAMMA-SECRETASE SUBUNIT PEN-2"/>
    <property type="match status" value="1"/>
</dbReference>
<protein>
    <recommendedName>
        <fullName evidence="3">Gamma-secretase subunit PEN-2</fullName>
    </recommendedName>
</protein>
<reference evidence="9" key="1">
    <citation type="journal article" date="2012" name="PLoS Negl. Trop. Dis.">
        <title>A systematically improved high quality genome and transcriptome of the human blood fluke Schistosoma mansoni.</title>
        <authorList>
            <person name="Protasio A.V."/>
            <person name="Tsai I.J."/>
            <person name="Babbage A."/>
            <person name="Nichol S."/>
            <person name="Hunt M."/>
            <person name="Aslett M.A."/>
            <person name="De Silva N."/>
            <person name="Velarde G.S."/>
            <person name="Anderson T.J."/>
            <person name="Clark R.C."/>
            <person name="Davidson C."/>
            <person name="Dillon G.P."/>
            <person name="Holroyd N.E."/>
            <person name="LoVerde P.T."/>
            <person name="Lloyd C."/>
            <person name="McQuillan J."/>
            <person name="Oliveira G."/>
            <person name="Otto T.D."/>
            <person name="Parker-Manuel S.J."/>
            <person name="Quail M.A."/>
            <person name="Wilson R.A."/>
            <person name="Zerlotini A."/>
            <person name="Dunne D.W."/>
            <person name="Berriman M."/>
        </authorList>
    </citation>
    <scope>NUCLEOTIDE SEQUENCE [LARGE SCALE GENOMIC DNA]</scope>
    <source>
        <strain evidence="9">Puerto Rican</strain>
    </source>
</reference>
<proteinExistence type="inferred from homology"/>
<organism evidence="9 10">
    <name type="scientific">Schistosoma mansoni</name>
    <name type="common">Blood fluke</name>
    <dbReference type="NCBI Taxonomy" id="6183"/>
    <lineage>
        <taxon>Eukaryota</taxon>
        <taxon>Metazoa</taxon>
        <taxon>Spiralia</taxon>
        <taxon>Lophotrochozoa</taxon>
        <taxon>Platyhelminthes</taxon>
        <taxon>Trematoda</taxon>
        <taxon>Digenea</taxon>
        <taxon>Strigeidida</taxon>
        <taxon>Schistosomatoidea</taxon>
        <taxon>Schistosomatidae</taxon>
        <taxon>Schistosoma</taxon>
    </lineage>
</organism>
<evidence type="ECO:0000313" key="10">
    <source>
        <dbReference type="WBParaSite" id="Smp_032120.2"/>
    </source>
</evidence>
<evidence type="ECO:0000256" key="4">
    <source>
        <dbReference type="ARBA" id="ARBA00022692"/>
    </source>
</evidence>
<evidence type="ECO:0000256" key="3">
    <source>
        <dbReference type="ARBA" id="ARBA00018306"/>
    </source>
</evidence>
<dbReference type="GO" id="GO:0070765">
    <property type="term" value="C:gamma-secretase complex"/>
    <property type="evidence" value="ECO:0007669"/>
    <property type="project" value="TreeGrafter"/>
</dbReference>
<keyword evidence="5" id="KW-0914">Notch signaling pathway</keyword>
<dbReference type="GO" id="GO:0007219">
    <property type="term" value="P:Notch signaling pathway"/>
    <property type="evidence" value="ECO:0007669"/>
    <property type="project" value="UniProtKB-KW"/>
</dbReference>
<keyword evidence="9" id="KW-1185">Reference proteome</keyword>
<keyword evidence="7 8" id="KW-0472">Membrane</keyword>
<keyword evidence="4 8" id="KW-0812">Transmembrane</keyword>
<dbReference type="WBParaSite" id="Smp_032120.2">
    <property type="protein sequence ID" value="Smp_032120.2"/>
    <property type="gene ID" value="Smp_032120"/>
</dbReference>
<comment type="subcellular location">
    <subcellularLocation>
        <location evidence="1">Membrane</location>
        <topology evidence="1">Multi-pass membrane protein</topology>
    </subcellularLocation>
</comment>
<reference evidence="10" key="2">
    <citation type="submission" date="2019-11" db="UniProtKB">
        <authorList>
            <consortium name="WormBaseParasite"/>
        </authorList>
    </citation>
    <scope>IDENTIFICATION</scope>
    <source>
        <strain evidence="10">Puerto Rican</strain>
    </source>
</reference>
<comment type="similarity">
    <text evidence="2">Belongs to the PEN-2 family.</text>
</comment>
<evidence type="ECO:0000256" key="5">
    <source>
        <dbReference type="ARBA" id="ARBA00022976"/>
    </source>
</evidence>
<evidence type="ECO:0000256" key="8">
    <source>
        <dbReference type="SAM" id="Phobius"/>
    </source>
</evidence>
<dbReference type="STRING" id="6183.A0A5K4EC43"/>
<dbReference type="InParanoid" id="A0A5K4EC43"/>
<evidence type="ECO:0000313" key="9">
    <source>
        <dbReference type="Proteomes" id="UP000008854"/>
    </source>
</evidence>
<evidence type="ECO:0000256" key="2">
    <source>
        <dbReference type="ARBA" id="ARBA00009607"/>
    </source>
</evidence>
<feature type="transmembrane region" description="Helical" evidence="8">
    <location>
        <begin position="59"/>
        <end position="81"/>
    </location>
</feature>
<dbReference type="Pfam" id="PF10251">
    <property type="entry name" value="PEN-2"/>
    <property type="match status" value="1"/>
</dbReference>
<dbReference type="PANTHER" id="PTHR16318:SF0">
    <property type="entry name" value="GAMMA-SECRETASE SUBUNIT PEN-2"/>
    <property type="match status" value="1"/>
</dbReference>
<evidence type="ECO:0000256" key="1">
    <source>
        <dbReference type="ARBA" id="ARBA00004141"/>
    </source>
</evidence>
<dbReference type="Proteomes" id="UP000008854">
    <property type="component" value="Unassembled WGS sequence"/>
</dbReference>